<dbReference type="CDD" id="cd07185">
    <property type="entry name" value="OmpA_C-like"/>
    <property type="match status" value="1"/>
</dbReference>
<dbReference type="InterPro" id="IPR006665">
    <property type="entry name" value="OmpA-like"/>
</dbReference>
<dbReference type="SUPFAM" id="SSF53850">
    <property type="entry name" value="Periplasmic binding protein-like II"/>
    <property type="match status" value="1"/>
</dbReference>
<dbReference type="SUPFAM" id="SSF103088">
    <property type="entry name" value="OmpA-like"/>
    <property type="match status" value="1"/>
</dbReference>
<dbReference type="Gene3D" id="3.40.190.10">
    <property type="entry name" value="Periplasmic binding protein-like II"/>
    <property type="match status" value="2"/>
</dbReference>
<feature type="domain" description="OmpA-like" evidence="4">
    <location>
        <begin position="400"/>
        <end position="522"/>
    </location>
</feature>
<keyword evidence="2" id="KW-0472">Membrane</keyword>
<dbReference type="EMBL" id="BLJE01000001">
    <property type="protein sequence ID" value="GFE62933.1"/>
    <property type="molecule type" value="Genomic_DNA"/>
</dbReference>
<dbReference type="InterPro" id="IPR050811">
    <property type="entry name" value="Phosphate_ABC_transporter"/>
</dbReference>
<dbReference type="InterPro" id="IPR036737">
    <property type="entry name" value="OmpA-like_sf"/>
</dbReference>
<keyword evidence="1 3" id="KW-0732">Signal</keyword>
<dbReference type="Pfam" id="PF12849">
    <property type="entry name" value="PBP_like_2"/>
    <property type="match status" value="1"/>
</dbReference>
<organism evidence="5 6">
    <name type="scientific">Litoreibacter roseus</name>
    <dbReference type="NCBI Taxonomy" id="2601869"/>
    <lineage>
        <taxon>Bacteria</taxon>
        <taxon>Pseudomonadati</taxon>
        <taxon>Pseudomonadota</taxon>
        <taxon>Alphaproteobacteria</taxon>
        <taxon>Rhodobacterales</taxon>
        <taxon>Roseobacteraceae</taxon>
        <taxon>Litoreibacter</taxon>
    </lineage>
</organism>
<evidence type="ECO:0000313" key="6">
    <source>
        <dbReference type="Proteomes" id="UP000436822"/>
    </source>
</evidence>
<dbReference type="Pfam" id="PF00691">
    <property type="entry name" value="OmpA"/>
    <property type="match status" value="1"/>
</dbReference>
<dbReference type="Gene3D" id="3.30.1330.60">
    <property type="entry name" value="OmpA-like domain"/>
    <property type="match status" value="1"/>
</dbReference>
<evidence type="ECO:0000259" key="4">
    <source>
        <dbReference type="PROSITE" id="PS51123"/>
    </source>
</evidence>
<dbReference type="Proteomes" id="UP000436822">
    <property type="component" value="Unassembled WGS sequence"/>
</dbReference>
<sequence>MKSMTLNKLLSGTALGFAMLSAPAFAEPVTLTTEDGSITISGEIKNFDGTNYTIETVIGTVIMSAQTVSCQGAACPVLAPQESQFKFAGSRALADSLIPTLISDYSKSIGAQSESSVSSNGRAVFSFDTEQAGKAEIEVASTNSRDGFEALVGGDATFALATRPARNREVRAAADAGKGELRTPQQEHIVAVDGLLLVTHPDNPVRAVSEVNAALAFSGRIANWSELGGNNAPINLYVREADSGSREVFDNLVMRPNGLAVAANVTVLDSDQAISDAVQQDPNGFGFTSFANVGEAAALDIQGVCGLRTPASAFTIKTEEYPLTRLMYMYQAGDRLDYHAKGFLDYLETDEAQEAVARAGFVDQSISSETINSQGIRVASAVVNNETPEDFAVMRDMLELLLSSDRMSTTYRFETGSARLDARAQADVARLAELLESDRFRNKEILFVGFTDSVGKSDLNQLLSLQRAELVRRNVLAENPSLRNSIKTRAVGFGEVSPLGCNETDTGRRINRRVEVWVQDIVAADQS</sequence>
<feature type="signal peptide" evidence="3">
    <location>
        <begin position="1"/>
        <end position="26"/>
    </location>
</feature>
<evidence type="ECO:0000313" key="5">
    <source>
        <dbReference type="EMBL" id="GFE62933.1"/>
    </source>
</evidence>
<protein>
    <submittedName>
        <fullName evidence="5">OmpA family protein</fullName>
    </submittedName>
</protein>
<dbReference type="AlphaFoldDB" id="A0A6N6J9I7"/>
<dbReference type="InterPro" id="IPR024370">
    <property type="entry name" value="PBP_domain"/>
</dbReference>
<dbReference type="GO" id="GO:0016020">
    <property type="term" value="C:membrane"/>
    <property type="evidence" value="ECO:0007669"/>
    <property type="project" value="UniProtKB-UniRule"/>
</dbReference>
<accession>A0A6N6J9I7</accession>
<evidence type="ECO:0000256" key="2">
    <source>
        <dbReference type="PROSITE-ProRule" id="PRU00473"/>
    </source>
</evidence>
<gene>
    <name evidence="5" type="ORF">KIN_00070</name>
</gene>
<name>A0A6N6J9I7_9RHOB</name>
<dbReference type="RefSeq" id="WP_243144775.1">
    <property type="nucleotide sequence ID" value="NZ_BLJE01000001.1"/>
</dbReference>
<comment type="caution">
    <text evidence="5">The sequence shown here is derived from an EMBL/GenBank/DDBJ whole genome shotgun (WGS) entry which is preliminary data.</text>
</comment>
<evidence type="ECO:0000256" key="1">
    <source>
        <dbReference type="ARBA" id="ARBA00022729"/>
    </source>
</evidence>
<keyword evidence="6" id="KW-1185">Reference proteome</keyword>
<proteinExistence type="predicted"/>
<feature type="chain" id="PRO_5026924472" evidence="3">
    <location>
        <begin position="27"/>
        <end position="527"/>
    </location>
</feature>
<dbReference type="PANTHER" id="PTHR30570:SF1">
    <property type="entry name" value="PHOSPHATE-BINDING PROTEIN PSTS"/>
    <property type="match status" value="1"/>
</dbReference>
<reference evidence="5 6" key="1">
    <citation type="submission" date="2019-12" db="EMBL/GenBank/DDBJ databases">
        <title>Litoreibacter badius sp. nov., a novel bacteriochlorophyll a-containing bacterium in the genus Litoreibacter.</title>
        <authorList>
            <person name="Kanamuro M."/>
            <person name="Takabe Y."/>
            <person name="Mori K."/>
            <person name="Takaichi S."/>
            <person name="Hanada S."/>
        </authorList>
    </citation>
    <scope>NUCLEOTIDE SEQUENCE [LARGE SCALE GENOMIC DNA]</scope>
    <source>
        <strain evidence="5 6">K6</strain>
    </source>
</reference>
<dbReference type="PANTHER" id="PTHR30570">
    <property type="entry name" value="PERIPLASMIC PHOSPHATE BINDING COMPONENT OF PHOSPHATE ABC TRANSPORTER"/>
    <property type="match status" value="1"/>
</dbReference>
<dbReference type="PROSITE" id="PS51123">
    <property type="entry name" value="OMPA_2"/>
    <property type="match status" value="1"/>
</dbReference>
<evidence type="ECO:0000256" key="3">
    <source>
        <dbReference type="SAM" id="SignalP"/>
    </source>
</evidence>